<dbReference type="InterPro" id="IPR047202">
    <property type="entry name" value="Lipocalin_Blc-like_dom"/>
</dbReference>
<dbReference type="CDD" id="cd19438">
    <property type="entry name" value="lipocalin_Blc-like"/>
    <property type="match status" value="1"/>
</dbReference>
<name>A0A2S0PDI7_9NEIS</name>
<dbReference type="PROSITE" id="PS00213">
    <property type="entry name" value="LIPOCALIN"/>
    <property type="match status" value="1"/>
</dbReference>
<dbReference type="AlphaFoldDB" id="A0A2S0PDI7"/>
<dbReference type="PIRSF" id="PIRSF036893">
    <property type="entry name" value="Lipocalin_ApoD"/>
    <property type="match status" value="1"/>
</dbReference>
<keyword evidence="2" id="KW-0732">Signal</keyword>
<dbReference type="PRINTS" id="PR01171">
    <property type="entry name" value="BCTLIPOCALIN"/>
</dbReference>
<dbReference type="Proteomes" id="UP000244173">
    <property type="component" value="Chromosome"/>
</dbReference>
<keyword evidence="5" id="KW-1185">Reference proteome</keyword>
<keyword evidence="2" id="KW-0472">Membrane</keyword>
<dbReference type="InterPro" id="IPR022272">
    <property type="entry name" value="Lipocalin_CS"/>
</dbReference>
<proteinExistence type="inferred from homology"/>
<dbReference type="InterPro" id="IPR012674">
    <property type="entry name" value="Calycin"/>
</dbReference>
<dbReference type="GO" id="GO:0006950">
    <property type="term" value="P:response to stress"/>
    <property type="evidence" value="ECO:0007669"/>
    <property type="project" value="UniProtKB-ARBA"/>
</dbReference>
<dbReference type="OrthoDB" id="9793905at2"/>
<gene>
    <name evidence="4" type="ORF">DAI18_16385</name>
</gene>
<feature type="signal peptide" evidence="2">
    <location>
        <begin position="1"/>
        <end position="21"/>
    </location>
</feature>
<dbReference type="SUPFAM" id="SSF50814">
    <property type="entry name" value="Lipocalins"/>
    <property type="match status" value="1"/>
</dbReference>
<sequence>MKHLALPCLLLLALGATPAQAADPAPVRSVPAVDLDRYLGRWYEIGSLPMFFQRHCVANTTAEYRRLDNGKIGVLNRCLNEKGGVEQAEGSAVVVDGHGNAQLKVTFMWPFRGDYWVIGLAPDYRWALVGTPNHRYLWLLSRTPQLSQTDIDTALAIAGEQGFKLDAWRRTRQQQDVRPGD</sequence>
<dbReference type="InterPro" id="IPR000566">
    <property type="entry name" value="Lipocln_cytosolic_FA-bd_dom"/>
</dbReference>
<dbReference type="RefSeq" id="WP_036386885.1">
    <property type="nucleotide sequence ID" value="NZ_CP028519.1"/>
</dbReference>
<dbReference type="InterPro" id="IPR022271">
    <property type="entry name" value="Lipocalin_ApoD"/>
</dbReference>
<dbReference type="GO" id="GO:0009279">
    <property type="term" value="C:cell outer membrane"/>
    <property type="evidence" value="ECO:0007669"/>
    <property type="project" value="UniProtKB-SubCell"/>
</dbReference>
<evidence type="ECO:0000256" key="2">
    <source>
        <dbReference type="PIRNR" id="PIRNR036893"/>
    </source>
</evidence>
<dbReference type="Pfam" id="PF08212">
    <property type="entry name" value="Lipocalin_2"/>
    <property type="match status" value="1"/>
</dbReference>
<reference evidence="4 5" key="1">
    <citation type="submission" date="2018-04" db="EMBL/GenBank/DDBJ databases">
        <title>Denitrifier Microvirgula.</title>
        <authorList>
            <person name="Anderson E."/>
            <person name="Jang J."/>
            <person name="Ishii S."/>
        </authorList>
    </citation>
    <scope>NUCLEOTIDE SEQUENCE [LARGE SCALE GENOMIC DNA]</scope>
    <source>
        <strain evidence="4 5">BE2.4</strain>
    </source>
</reference>
<dbReference type="EMBL" id="CP028519">
    <property type="protein sequence ID" value="AVY95449.1"/>
    <property type="molecule type" value="Genomic_DNA"/>
</dbReference>
<feature type="chain" id="PRO_5015377808" description="Outer membrane lipoprotein Blc" evidence="2">
    <location>
        <begin position="22"/>
        <end position="181"/>
    </location>
</feature>
<evidence type="ECO:0000259" key="3">
    <source>
        <dbReference type="Pfam" id="PF08212"/>
    </source>
</evidence>
<dbReference type="STRING" id="1122240.GCA_000620105_03588"/>
<keyword evidence="2" id="KW-0449">Lipoprotein</keyword>
<dbReference type="Gene3D" id="2.40.128.20">
    <property type="match status" value="1"/>
</dbReference>
<protein>
    <recommendedName>
        <fullName evidence="2">Outer membrane lipoprotein Blc</fullName>
    </recommendedName>
</protein>
<evidence type="ECO:0000313" key="4">
    <source>
        <dbReference type="EMBL" id="AVY95449.1"/>
    </source>
</evidence>
<keyword evidence="2" id="KW-0446">Lipid-binding</keyword>
<dbReference type="GO" id="GO:0008289">
    <property type="term" value="F:lipid binding"/>
    <property type="evidence" value="ECO:0007669"/>
    <property type="project" value="UniProtKB-UniRule"/>
</dbReference>
<comment type="subcellular location">
    <subcellularLocation>
        <location evidence="2">Cell outer membrane</location>
    </subcellularLocation>
</comment>
<organism evidence="4 5">
    <name type="scientific">Microvirgula aerodenitrificans</name>
    <dbReference type="NCBI Taxonomy" id="57480"/>
    <lineage>
        <taxon>Bacteria</taxon>
        <taxon>Pseudomonadati</taxon>
        <taxon>Pseudomonadota</taxon>
        <taxon>Betaproteobacteria</taxon>
        <taxon>Neisseriales</taxon>
        <taxon>Aquaspirillaceae</taxon>
        <taxon>Microvirgula</taxon>
    </lineage>
</organism>
<dbReference type="InterPro" id="IPR002446">
    <property type="entry name" value="Lipocalin_bac"/>
</dbReference>
<dbReference type="PANTHER" id="PTHR10612:SF34">
    <property type="entry name" value="APOLIPOPROTEIN D"/>
    <property type="match status" value="1"/>
</dbReference>
<feature type="domain" description="Lipocalin/cytosolic fatty-acid binding" evidence="3">
    <location>
        <begin position="33"/>
        <end position="172"/>
    </location>
</feature>
<dbReference type="PANTHER" id="PTHR10612">
    <property type="entry name" value="APOLIPOPROTEIN D"/>
    <property type="match status" value="1"/>
</dbReference>
<comment type="subunit">
    <text evidence="2">Homodimer.</text>
</comment>
<evidence type="ECO:0000313" key="5">
    <source>
        <dbReference type="Proteomes" id="UP000244173"/>
    </source>
</evidence>
<evidence type="ECO:0000256" key="1">
    <source>
        <dbReference type="ARBA" id="ARBA00006889"/>
    </source>
</evidence>
<comment type="similarity">
    <text evidence="1 2">Belongs to the calycin superfamily. Lipocalin family.</text>
</comment>
<comment type="function">
    <text evidence="2">Involved in the storage or transport of lipids necessary for membrane maintenance under stressful conditions. Displays a binding preference for lysophospholipids.</text>
</comment>
<dbReference type="KEGG" id="maer:DAI18_16385"/>
<keyword evidence="2" id="KW-0998">Cell outer membrane</keyword>
<accession>A0A2S0PDI7</accession>